<dbReference type="SMART" id="SM00256">
    <property type="entry name" value="FBOX"/>
    <property type="match status" value="1"/>
</dbReference>
<reference evidence="4" key="2">
    <citation type="submission" date="2021-02" db="UniProtKB">
        <authorList>
            <consortium name="EnsemblMetazoa"/>
        </authorList>
    </citation>
    <scope>IDENTIFICATION</scope>
    <source>
        <strain evidence="4">JHB</strain>
    </source>
</reference>
<dbReference type="Proteomes" id="UP000002320">
    <property type="component" value="Unassembled WGS sequence"/>
</dbReference>
<dbReference type="SUPFAM" id="SSF52047">
    <property type="entry name" value="RNI-like"/>
    <property type="match status" value="2"/>
</dbReference>
<organism>
    <name type="scientific">Culex quinquefasciatus</name>
    <name type="common">Southern house mosquito</name>
    <name type="synonym">Culex pungens</name>
    <dbReference type="NCBI Taxonomy" id="7176"/>
    <lineage>
        <taxon>Eukaryota</taxon>
        <taxon>Metazoa</taxon>
        <taxon>Ecdysozoa</taxon>
        <taxon>Arthropoda</taxon>
        <taxon>Hexapoda</taxon>
        <taxon>Insecta</taxon>
        <taxon>Pterygota</taxon>
        <taxon>Neoptera</taxon>
        <taxon>Endopterygota</taxon>
        <taxon>Diptera</taxon>
        <taxon>Nematocera</taxon>
        <taxon>Culicoidea</taxon>
        <taxon>Culicidae</taxon>
        <taxon>Culicinae</taxon>
        <taxon>Culicini</taxon>
        <taxon>Culex</taxon>
        <taxon>Culex</taxon>
    </lineage>
</organism>
<feature type="compositionally biased region" description="Low complexity" evidence="1">
    <location>
        <begin position="812"/>
        <end position="831"/>
    </location>
</feature>
<feature type="compositionally biased region" description="Low complexity" evidence="1">
    <location>
        <begin position="751"/>
        <end position="766"/>
    </location>
</feature>
<keyword evidence="3" id="KW-0808">Transferase</keyword>
<dbReference type="SUPFAM" id="SSF81383">
    <property type="entry name" value="F-box domain"/>
    <property type="match status" value="1"/>
</dbReference>
<dbReference type="PANTHER" id="PTHR13318">
    <property type="entry name" value="PARTNER OF PAIRED, ISOFORM B-RELATED"/>
    <property type="match status" value="1"/>
</dbReference>
<evidence type="ECO:0000256" key="1">
    <source>
        <dbReference type="SAM" id="MobiDB-lite"/>
    </source>
</evidence>
<dbReference type="GO" id="GO:0019005">
    <property type="term" value="C:SCF ubiquitin ligase complex"/>
    <property type="evidence" value="ECO:0007669"/>
    <property type="project" value="TreeGrafter"/>
</dbReference>
<dbReference type="InterPro" id="IPR032675">
    <property type="entry name" value="LRR_dom_sf"/>
</dbReference>
<feature type="compositionally biased region" description="Polar residues" evidence="1">
    <location>
        <begin position="724"/>
        <end position="733"/>
    </location>
</feature>
<dbReference type="GO" id="GO:0016301">
    <property type="term" value="F:kinase activity"/>
    <property type="evidence" value="ECO:0007669"/>
    <property type="project" value="UniProtKB-KW"/>
</dbReference>
<dbReference type="GO" id="GO:0031146">
    <property type="term" value="P:SCF-dependent proteasomal ubiquitin-dependent protein catabolic process"/>
    <property type="evidence" value="ECO:0007669"/>
    <property type="project" value="TreeGrafter"/>
</dbReference>
<dbReference type="EMBL" id="DS232727">
    <property type="protein sequence ID" value="EDS45176.1"/>
    <property type="molecule type" value="Genomic_DNA"/>
</dbReference>
<accession>B0XCY1</accession>
<dbReference type="Pfam" id="PF12937">
    <property type="entry name" value="F-box-like"/>
    <property type="match status" value="1"/>
</dbReference>
<keyword evidence="5" id="KW-1185">Reference proteome</keyword>
<name>B0XCY1_CULQU</name>
<proteinExistence type="predicted"/>
<evidence type="ECO:0000259" key="2">
    <source>
        <dbReference type="PROSITE" id="PS50181"/>
    </source>
</evidence>
<dbReference type="Gene3D" id="3.80.10.10">
    <property type="entry name" value="Ribonuclease Inhibitor"/>
    <property type="match status" value="1"/>
</dbReference>
<evidence type="ECO:0000313" key="4">
    <source>
        <dbReference type="EnsemblMetazoa" id="CPIJ017032-PA"/>
    </source>
</evidence>
<dbReference type="InterPro" id="IPR036047">
    <property type="entry name" value="F-box-like_dom_sf"/>
</dbReference>
<dbReference type="InParanoid" id="B0XCY1"/>
<dbReference type="PROSITE" id="PS50181">
    <property type="entry name" value="FBOX"/>
    <property type="match status" value="1"/>
</dbReference>
<sequence>MSIPNLPSSVLDPHRFPPELLEHIFRHLPLRDLKSALLVCRHWRDQIVASSSLMNRLVLRFPEDRPLDRRHPGVRHVLARNVSFSCCSVISVVPWWSAFGSKLVRIDLNKVVMGLPVLLAMLWQTTKLKELSIVESIVLKCDGFDGDLQLNSLEVLKIEKPSPGLLNVLKRGCSRLKVLLVTKRSVTDEPDLLELVRIVQGTLKELYAELTETLLEAISEMDQLKLTGAGLGHEEDTALTIELCRLFTCVTILTLKGVGISGSILAEIGQLLPNLKELSVCFDCLTIEPLSMQFLRTIPRLENLNLAGDPQCFKKLGLIHRSWCPSLKQLQLKHIALNENETCQFLATSHQIKSISMFQCLLPNWTQFTQTLGTLPSLEQITMKYIVVPEWPGTPAHFTNRSVKLLKLNIRAIPKGHLDSLIQAFPKLQTLHLAETRTVDDTTIQHISKHQEQLRHLAIQSCPITEKSVRLFYLHTGKLEKLEFAFVAGVADHEVERLRQKLGPSVEVSLKKQVEKENYITFEVTRDAKDFTLAIIGACVTPKMAAFSIRLTQAILYEPDAGQGQSWIRKWNSDGRKPEQCLGQRNLNEFGRQEPKPGFAATARITSKGLEGTARTLSERCRAHPPRLLRTFDGPSHSSRAARNLVPAGLRDDWPNYLHQYNNSCSEPQVKWQRACAVLATAVECPRRTSVGGSAKSLTSGSSSYHLLRYQRSWQQQQQHPQQDHTSVINSGSHICGAGSDSSSPGRQMKSTVVASTSTTSPSSTTNQTLHVSKQEPKEFVTYEYPQVDKRYSRTPPASFSYYLNGHKRESSTVYMPSSSSSAADLSMTGSGSSMTEANRSSRPPHDHAKNTPTFVARDSLSASSFVALRSSGSINPARTSRREVHREQFCLNRTLTSPRVISTGGRVCVSGAVPDGGVTAGPKCFQQAGSSSAPAAGLPP</sequence>
<dbReference type="VEuPathDB" id="VectorBase:CPIJ017032"/>
<dbReference type="HOGENOM" id="CLU_311980_0_0_1"/>
<dbReference type="AlphaFoldDB" id="B0XCY1"/>
<feature type="compositionally biased region" description="Polar residues" evidence="1">
    <location>
        <begin position="740"/>
        <end position="750"/>
    </location>
</feature>
<dbReference type="Gene3D" id="1.20.1280.50">
    <property type="match status" value="1"/>
</dbReference>
<feature type="compositionally biased region" description="Polar residues" evidence="1">
    <location>
        <begin position="832"/>
        <end position="842"/>
    </location>
</feature>
<gene>
    <name evidence="4" type="primary">6051005</name>
    <name evidence="3" type="ORF">CpipJ_CPIJ017032</name>
</gene>
<evidence type="ECO:0000313" key="5">
    <source>
        <dbReference type="Proteomes" id="UP000002320"/>
    </source>
</evidence>
<evidence type="ECO:0000313" key="3">
    <source>
        <dbReference type="EMBL" id="EDS45176.1"/>
    </source>
</evidence>
<keyword evidence="3" id="KW-0418">Kinase</keyword>
<dbReference type="EnsemblMetazoa" id="CPIJ017032-RA">
    <property type="protein sequence ID" value="CPIJ017032-PA"/>
    <property type="gene ID" value="CPIJ017032"/>
</dbReference>
<feature type="region of interest" description="Disordered" evidence="1">
    <location>
        <begin position="713"/>
        <end position="775"/>
    </location>
</feature>
<reference evidence="3" key="1">
    <citation type="submission" date="2007-03" db="EMBL/GenBank/DDBJ databases">
        <title>Annotation of Culex pipiens quinquefasciatus.</title>
        <authorList>
            <consortium name="The Broad Institute Genome Sequencing Platform"/>
            <person name="Atkinson P.W."/>
            <person name="Hemingway J."/>
            <person name="Christensen B.M."/>
            <person name="Higgs S."/>
            <person name="Kodira C."/>
            <person name="Hannick L."/>
            <person name="Megy K."/>
            <person name="O'Leary S."/>
            <person name="Pearson M."/>
            <person name="Haas B.J."/>
            <person name="Mauceli E."/>
            <person name="Wortman J.R."/>
            <person name="Lee N.H."/>
            <person name="Guigo R."/>
            <person name="Stanke M."/>
            <person name="Alvarado L."/>
            <person name="Amedeo P."/>
            <person name="Antoine C.H."/>
            <person name="Arensburger P."/>
            <person name="Bidwell S.L."/>
            <person name="Crawford M."/>
            <person name="Camaro F."/>
            <person name="Devon K."/>
            <person name="Engels R."/>
            <person name="Hammond M."/>
            <person name="Howarth C."/>
            <person name="Koehrsen M."/>
            <person name="Lawson D."/>
            <person name="Montgomery P."/>
            <person name="Nene V."/>
            <person name="Nusbaum C."/>
            <person name="Puiu D."/>
            <person name="Romero-Severson J."/>
            <person name="Severson D.W."/>
            <person name="Shumway M."/>
            <person name="Sisk P."/>
            <person name="Stolte C."/>
            <person name="Zeng Q."/>
            <person name="Eisenstadt E."/>
            <person name="Fraser-Liggett C."/>
            <person name="Strausberg R."/>
            <person name="Galagan J."/>
            <person name="Birren B."/>
            <person name="Collins F.H."/>
        </authorList>
    </citation>
    <scope>NUCLEOTIDE SEQUENCE [LARGE SCALE GENOMIC DNA]</scope>
    <source>
        <strain evidence="3">JHB</strain>
    </source>
</reference>
<feature type="region of interest" description="Disordered" evidence="1">
    <location>
        <begin position="812"/>
        <end position="853"/>
    </location>
</feature>
<dbReference type="VEuPathDB" id="VectorBase:CQUJHB008218"/>
<protein>
    <submittedName>
        <fullName evidence="3">Nuclear body associated kinase</fullName>
    </submittedName>
</protein>
<feature type="domain" description="F-box" evidence="2">
    <location>
        <begin position="10"/>
        <end position="57"/>
    </location>
</feature>
<dbReference type="InterPro" id="IPR001810">
    <property type="entry name" value="F-box_dom"/>
</dbReference>
<dbReference type="VEuPathDB" id="VectorBase:CQUJHB004824"/>
<dbReference type="OrthoDB" id="3800738at2759"/>
<dbReference type="KEGG" id="cqu:CpipJ_CPIJ017032"/>